<protein>
    <recommendedName>
        <fullName evidence="1">HTH marR-type domain-containing protein</fullName>
    </recommendedName>
</protein>
<organism evidence="2 3">
    <name type="scientific">Methanosuratincola subterraneus</name>
    <dbReference type="NCBI Taxonomy" id="2593994"/>
    <lineage>
        <taxon>Archaea</taxon>
        <taxon>Thermoproteota</taxon>
        <taxon>Methanosuratincolia</taxon>
        <taxon>Candidatus Methanomethylicales</taxon>
        <taxon>Candidatus Methanomethylicaceae</taxon>
        <taxon>Candidatus Methanosuratincola (ex Vanwonterghem et al. 2016)</taxon>
    </lineage>
</organism>
<name>A0A3S3SR24_METS7</name>
<reference evidence="2 3" key="1">
    <citation type="submission" date="2018-12" db="EMBL/GenBank/DDBJ databases">
        <title>The complete genome of the methanogenic archaea of the candidate phylum Verstraetearchaeota, obtained from the metagenome of underground thermal water.</title>
        <authorList>
            <person name="Kadnikov V.V."/>
            <person name="Mardanov A.V."/>
            <person name="Beletsky A.V."/>
            <person name="Karnachuk O.V."/>
            <person name="Ravin N.V."/>
        </authorList>
    </citation>
    <scope>NUCLEOTIDE SEQUENCE [LARGE SCALE GENOMIC DNA]</scope>
    <source>
        <strain evidence="2">Ch88</strain>
    </source>
</reference>
<evidence type="ECO:0000313" key="3">
    <source>
        <dbReference type="Proteomes" id="UP000288215"/>
    </source>
</evidence>
<evidence type="ECO:0000259" key="1">
    <source>
        <dbReference type="Pfam" id="PF01047"/>
    </source>
</evidence>
<sequence length="137" mass="15796">MEVCFVEELEEKLIKALQKSADRSLLQSDLWKSINSNSREVSRALARMEKKGIVKREPSTGDSHKTYRVILMKKEQKVQISDMVWCSCFTCHDLSRCGMGQPISPENCVKLTMSLRNEFMKYQKSEEIKKAASSEKE</sequence>
<dbReference type="AlphaFoldDB" id="A0A3S3SR24"/>
<evidence type="ECO:0000313" key="2">
    <source>
        <dbReference type="EMBL" id="RWX72900.1"/>
    </source>
</evidence>
<gene>
    <name evidence="2" type="ORF">Metus_0874</name>
</gene>
<comment type="caution">
    <text evidence="2">The sequence shown here is derived from an EMBL/GenBank/DDBJ whole genome shotgun (WGS) entry which is preliminary data.</text>
</comment>
<accession>A0A3S3SR24</accession>
<dbReference type="EMBL" id="RXGA01000003">
    <property type="protein sequence ID" value="RWX72900.1"/>
    <property type="molecule type" value="Genomic_DNA"/>
</dbReference>
<dbReference type="InterPro" id="IPR036390">
    <property type="entry name" value="WH_DNA-bd_sf"/>
</dbReference>
<dbReference type="SUPFAM" id="SSF46785">
    <property type="entry name" value="Winged helix' DNA-binding domain"/>
    <property type="match status" value="1"/>
</dbReference>
<dbReference type="InterPro" id="IPR036388">
    <property type="entry name" value="WH-like_DNA-bd_sf"/>
</dbReference>
<dbReference type="Gene3D" id="1.10.10.10">
    <property type="entry name" value="Winged helix-like DNA-binding domain superfamily/Winged helix DNA-binding domain"/>
    <property type="match status" value="1"/>
</dbReference>
<proteinExistence type="predicted"/>
<dbReference type="Proteomes" id="UP000288215">
    <property type="component" value="Unassembled WGS sequence"/>
</dbReference>
<dbReference type="Pfam" id="PF01047">
    <property type="entry name" value="MarR"/>
    <property type="match status" value="1"/>
</dbReference>
<feature type="domain" description="HTH marR-type" evidence="1">
    <location>
        <begin position="27"/>
        <end position="62"/>
    </location>
</feature>
<dbReference type="InterPro" id="IPR000835">
    <property type="entry name" value="HTH_MarR-typ"/>
</dbReference>
<dbReference type="GO" id="GO:0003700">
    <property type="term" value="F:DNA-binding transcription factor activity"/>
    <property type="evidence" value="ECO:0007669"/>
    <property type="project" value="InterPro"/>
</dbReference>